<dbReference type="Pfam" id="PF07386">
    <property type="entry name" value="DUF1499"/>
    <property type="match status" value="1"/>
</dbReference>
<dbReference type="PIRSF" id="PIRSF026426">
    <property type="entry name" value="DUF1499"/>
    <property type="match status" value="1"/>
</dbReference>
<dbReference type="Proteomes" id="UP001222800">
    <property type="component" value="Chromosome"/>
</dbReference>
<organism evidence="1 2">
    <name type="scientific">Tepidibacter hydrothermalis</name>
    <dbReference type="NCBI Taxonomy" id="3036126"/>
    <lineage>
        <taxon>Bacteria</taxon>
        <taxon>Bacillati</taxon>
        <taxon>Bacillota</taxon>
        <taxon>Clostridia</taxon>
        <taxon>Peptostreptococcales</taxon>
        <taxon>Peptostreptococcaceae</taxon>
        <taxon>Tepidibacter</taxon>
    </lineage>
</organism>
<dbReference type="PANTHER" id="PTHR34801:SF6">
    <property type="entry name" value="SLL1620 PROTEIN"/>
    <property type="match status" value="1"/>
</dbReference>
<proteinExistence type="predicted"/>
<keyword evidence="2" id="KW-1185">Reference proteome</keyword>
<dbReference type="PANTHER" id="PTHR34801">
    <property type="entry name" value="EXPRESSED PROTEIN"/>
    <property type="match status" value="1"/>
</dbReference>
<dbReference type="EMBL" id="CP120733">
    <property type="protein sequence ID" value="WFD10813.1"/>
    <property type="molecule type" value="Genomic_DNA"/>
</dbReference>
<reference evidence="1 2" key="1">
    <citation type="submission" date="2023-03" db="EMBL/GenBank/DDBJ databases">
        <title>Complete genome sequence of Tepidibacter sp. SWIR-1, isolated from a deep-sea hydrothermal vent.</title>
        <authorList>
            <person name="Li X."/>
        </authorList>
    </citation>
    <scope>NUCLEOTIDE SEQUENCE [LARGE SCALE GENOMIC DNA]</scope>
    <source>
        <strain evidence="1 2">SWIR-1</strain>
    </source>
</reference>
<sequence>MKVFLTILTLIIVLMVIKNNIIPKNLGVKDGKLAKMPSSPNAVSSQTDIEDKKVEPLKFNGDLEETKTKIINVINNYEGTKIIKNEKNYIYVVFTTGGMKFKDDVEFYFDENSKLIHFRSASRVGYSDMGLNKKRFNEIQKYYYEI</sequence>
<protein>
    <submittedName>
        <fullName evidence="1">DUF1499 domain-containing protein</fullName>
    </submittedName>
</protein>
<dbReference type="InterPro" id="IPR010865">
    <property type="entry name" value="DUF1499"/>
</dbReference>
<dbReference type="RefSeq" id="WP_277732779.1">
    <property type="nucleotide sequence ID" value="NZ_CP120733.1"/>
</dbReference>
<evidence type="ECO:0000313" key="2">
    <source>
        <dbReference type="Proteomes" id="UP001222800"/>
    </source>
</evidence>
<name>A0ABY8EIV8_9FIRM</name>
<gene>
    <name evidence="1" type="ORF">P4S50_01675</name>
</gene>
<evidence type="ECO:0000313" key="1">
    <source>
        <dbReference type="EMBL" id="WFD10813.1"/>
    </source>
</evidence>
<accession>A0ABY8EIV8</accession>